<reference evidence="1" key="1">
    <citation type="submission" date="2021-10" db="EMBL/GenBank/DDBJ databases">
        <title>Anaerobic single-cell dispensing facilitates the cultivation of human gut bacteria.</title>
        <authorList>
            <person name="Afrizal A."/>
        </authorList>
    </citation>
    <scope>NUCLEOTIDE SEQUENCE</scope>
    <source>
        <strain evidence="1">CLA-AA-H215</strain>
    </source>
</reference>
<protein>
    <submittedName>
        <fullName evidence="1">DUF1847 domain-containing protein</fullName>
    </submittedName>
</protein>
<dbReference type="EMBL" id="JAJEQR010000009">
    <property type="protein sequence ID" value="MCC2230241.1"/>
    <property type="molecule type" value="Genomic_DNA"/>
</dbReference>
<dbReference type="InterPro" id="IPR014997">
    <property type="entry name" value="DUF1847"/>
</dbReference>
<dbReference type="AlphaFoldDB" id="A0AAE3E820"/>
<accession>A0AAE3E820</accession>
<sequence length="230" mass="25527">MTEKMKSKEKRVKGEADGGQQEAVCRSCIDCGSTNCNRHQAAYPEFCVSQGLEENIIEEASALYHAEEINEKIAYASASIESDFYCEKTRLEETALFAERIGAKKIGIATCVGLIRESRIVAKYYRQKGFEVYGTGCKVGEIDKSFIGLDQVNPCLGRSMCNPILQAKILNREKTDLNVIIGLCVGHDSLFVKYSEAPATTLVVKDRVLAHNPVGAIYQAEGYYKRKLFS</sequence>
<evidence type="ECO:0000313" key="2">
    <source>
        <dbReference type="Proteomes" id="UP001198182"/>
    </source>
</evidence>
<organism evidence="1 2">
    <name type="scientific">Hominifimenecus microfluidus</name>
    <dbReference type="NCBI Taxonomy" id="2885348"/>
    <lineage>
        <taxon>Bacteria</taxon>
        <taxon>Bacillati</taxon>
        <taxon>Bacillota</taxon>
        <taxon>Clostridia</taxon>
        <taxon>Lachnospirales</taxon>
        <taxon>Lachnospiraceae</taxon>
        <taxon>Hominifimenecus</taxon>
    </lineage>
</organism>
<dbReference type="Proteomes" id="UP001198182">
    <property type="component" value="Unassembled WGS sequence"/>
</dbReference>
<keyword evidence="2" id="KW-1185">Reference proteome</keyword>
<evidence type="ECO:0000313" key="1">
    <source>
        <dbReference type="EMBL" id="MCC2230241.1"/>
    </source>
</evidence>
<gene>
    <name evidence="1" type="ORF">LKD81_04395</name>
</gene>
<dbReference type="Pfam" id="PF08901">
    <property type="entry name" value="DUF1847"/>
    <property type="match status" value="1"/>
</dbReference>
<comment type="caution">
    <text evidence="1">The sequence shown here is derived from an EMBL/GenBank/DDBJ whole genome shotgun (WGS) entry which is preliminary data.</text>
</comment>
<name>A0AAE3E820_9FIRM</name>
<proteinExistence type="predicted"/>